<evidence type="ECO:0000313" key="5">
    <source>
        <dbReference type="Proteomes" id="UP000509303"/>
    </source>
</evidence>
<feature type="domain" description="Alpha/beta hydrolase fold-3" evidence="3">
    <location>
        <begin position="62"/>
        <end position="197"/>
    </location>
</feature>
<feature type="compositionally biased region" description="Gly residues" evidence="2">
    <location>
        <begin position="230"/>
        <end position="248"/>
    </location>
</feature>
<dbReference type="InterPro" id="IPR013094">
    <property type="entry name" value="AB_hydrolase_3"/>
</dbReference>
<organism evidence="4 5">
    <name type="scientific">Streptomyces buecherae</name>
    <dbReference type="NCBI Taxonomy" id="2763006"/>
    <lineage>
        <taxon>Bacteria</taxon>
        <taxon>Bacillati</taxon>
        <taxon>Actinomycetota</taxon>
        <taxon>Actinomycetes</taxon>
        <taxon>Kitasatosporales</taxon>
        <taxon>Streptomycetaceae</taxon>
        <taxon>Streptomyces</taxon>
    </lineage>
</organism>
<keyword evidence="5" id="KW-1185">Reference proteome</keyword>
<name>A0A7H8NIW8_9ACTN</name>
<protein>
    <submittedName>
        <fullName evidence="4">Alpha/beta hydrolase fold domain-containing protein</fullName>
    </submittedName>
</protein>
<dbReference type="InterPro" id="IPR050300">
    <property type="entry name" value="GDXG_lipolytic_enzyme"/>
</dbReference>
<evidence type="ECO:0000313" key="4">
    <source>
        <dbReference type="EMBL" id="QKW54372.1"/>
    </source>
</evidence>
<proteinExistence type="predicted"/>
<evidence type="ECO:0000259" key="3">
    <source>
        <dbReference type="Pfam" id="PF07859"/>
    </source>
</evidence>
<evidence type="ECO:0000256" key="1">
    <source>
        <dbReference type="ARBA" id="ARBA00022801"/>
    </source>
</evidence>
<gene>
    <name evidence="4" type="ORF">HUT08_09440</name>
</gene>
<keyword evidence="1 4" id="KW-0378">Hydrolase</keyword>
<dbReference type="InterPro" id="IPR029058">
    <property type="entry name" value="AB_hydrolase_fold"/>
</dbReference>
<dbReference type="Gene3D" id="3.40.50.1820">
    <property type="entry name" value="alpha/beta hydrolase"/>
    <property type="match status" value="1"/>
</dbReference>
<feature type="region of interest" description="Disordered" evidence="2">
    <location>
        <begin position="228"/>
        <end position="248"/>
    </location>
</feature>
<reference evidence="4 5" key="1">
    <citation type="submission" date="2020-06" db="EMBL/GenBank/DDBJ databases">
        <title>Genome mining for natural products.</title>
        <authorList>
            <person name="Zhang B."/>
            <person name="Shi J."/>
            <person name="Ge H."/>
        </authorList>
    </citation>
    <scope>NUCLEOTIDE SEQUENCE [LARGE SCALE GENOMIC DNA]</scope>
    <source>
        <strain evidence="4 5">NA00687</strain>
    </source>
</reference>
<dbReference type="EMBL" id="CP054929">
    <property type="protein sequence ID" value="QKW54372.1"/>
    <property type="molecule type" value="Genomic_DNA"/>
</dbReference>
<evidence type="ECO:0000256" key="2">
    <source>
        <dbReference type="SAM" id="MobiDB-lite"/>
    </source>
</evidence>
<dbReference type="Pfam" id="PF07859">
    <property type="entry name" value="Abhydrolase_3"/>
    <property type="match status" value="1"/>
</dbReference>
<dbReference type="SUPFAM" id="SSF53474">
    <property type="entry name" value="alpha/beta-Hydrolases"/>
    <property type="match status" value="1"/>
</dbReference>
<dbReference type="PANTHER" id="PTHR48081">
    <property type="entry name" value="AB HYDROLASE SUPERFAMILY PROTEIN C4A8.06C"/>
    <property type="match status" value="1"/>
</dbReference>
<dbReference type="AlphaFoldDB" id="A0A7H8NIW8"/>
<dbReference type="GO" id="GO:0016787">
    <property type="term" value="F:hydrolase activity"/>
    <property type="evidence" value="ECO:0007669"/>
    <property type="project" value="UniProtKB-KW"/>
</dbReference>
<accession>A0A7H8NIW8</accession>
<sequence length="248" mass="25271">MDVHYPDEARAAAPVALLWHGIGPEERDVLRPLAREVARRGLLVYVPDWRSDAADGGRAHLLESLRFVREHAGAHGGDADRCVLAGWSAGAGAAAGLALRPATSDGWRPTAVVGIAGHYGRPARTTGASPLAESTTTSAGPLPVRLVHGTADGIVPAEHTREFAAALRGRGWPVRQTELATDHAGVVMAEFDPERGRCVPARAGHAVAGGRATAEVIAHAAGLALADGGSVEGGSGAGGSGGEDPAGW</sequence>
<dbReference type="Proteomes" id="UP000509303">
    <property type="component" value="Chromosome"/>
</dbReference>